<keyword evidence="5" id="KW-0732">Signal</keyword>
<evidence type="ECO:0000313" key="8">
    <source>
        <dbReference type="Proteomes" id="UP000186309"/>
    </source>
</evidence>
<evidence type="ECO:0000259" key="6">
    <source>
        <dbReference type="Pfam" id="PF00884"/>
    </source>
</evidence>
<feature type="domain" description="Sulfatase N-terminal" evidence="6">
    <location>
        <begin position="36"/>
        <end position="347"/>
    </location>
</feature>
<sequence>MLTYRVRVLPFTIGVSFWIACLAPGVSASAAPASKPNIIIVMPDDVGYGDFSCLGNPIIHTPNIDAFQKQSVRFTNFHVSPTCAPTRAALLTGRHEFKSGVTHTIAERERLSLKATTFAQVLKADGYTTGIFGKWHLGDEQAYQPERRGFDETFVHGAGGIGQSYPGSCGDAPGNTYFSPAIRHNGVFEKTDGYCTDVFFNQALTWIDAKRKADAPFFAFITPNAAHTPLQCPADYAKRHAGEVPENVARFYGMIENIDDNFGRLTAALKQWGLERDTLVIFMTDNGGTIGVPIFNAGMRGAKVTPYEGGIRVPAFWRWPAAIEGGRDVSALTAHIDVFPTIAEVVGADLSPEARRQVEGRSLVPFFKDQKIDWPNRTLVAHVGRWERGKVESFKYVGVSIRDDRYALVNNAELYDLQTDPGQKTDVAAAHPDVLARLRKAYEAWWLDVLPRLENEDAVGPKVNPYKEWYEKQFGEGASAAPKS</sequence>
<dbReference type="GO" id="GO:0004065">
    <property type="term" value="F:arylsulfatase activity"/>
    <property type="evidence" value="ECO:0007669"/>
    <property type="project" value="UniProtKB-EC"/>
</dbReference>
<name>A0A1U7CLF4_9BACT</name>
<dbReference type="InterPro" id="IPR024607">
    <property type="entry name" value="Sulfatase_CS"/>
</dbReference>
<accession>A0A1U7CLF4</accession>
<dbReference type="STRING" id="1387353.BSF38_01169"/>
<proteinExistence type="inferred from homology"/>
<keyword evidence="3 7" id="KW-0378">Hydrolase</keyword>
<evidence type="ECO:0000256" key="1">
    <source>
        <dbReference type="ARBA" id="ARBA00008779"/>
    </source>
</evidence>
<dbReference type="PROSITE" id="PS00523">
    <property type="entry name" value="SULFATASE_1"/>
    <property type="match status" value="1"/>
</dbReference>
<dbReference type="SUPFAM" id="SSF53649">
    <property type="entry name" value="Alkaline phosphatase-like"/>
    <property type="match status" value="1"/>
</dbReference>
<dbReference type="PANTHER" id="PTHR42693:SF53">
    <property type="entry name" value="ENDO-4-O-SULFATASE"/>
    <property type="match status" value="1"/>
</dbReference>
<dbReference type="PROSITE" id="PS51257">
    <property type="entry name" value="PROKAR_LIPOPROTEIN"/>
    <property type="match status" value="1"/>
</dbReference>
<feature type="chain" id="PRO_5012775544" evidence="5">
    <location>
        <begin position="31"/>
        <end position="484"/>
    </location>
</feature>
<dbReference type="InterPro" id="IPR050738">
    <property type="entry name" value="Sulfatase"/>
</dbReference>
<dbReference type="EC" id="3.1.6.1" evidence="7"/>
<dbReference type="KEGG" id="pbor:BSF38_01169"/>
<dbReference type="Gene3D" id="3.30.1120.10">
    <property type="match status" value="1"/>
</dbReference>
<dbReference type="InterPro" id="IPR000917">
    <property type="entry name" value="Sulfatase_N"/>
</dbReference>
<evidence type="ECO:0000313" key="7">
    <source>
        <dbReference type="EMBL" id="APW59738.1"/>
    </source>
</evidence>
<keyword evidence="8" id="KW-1185">Reference proteome</keyword>
<dbReference type="AlphaFoldDB" id="A0A1U7CLF4"/>
<evidence type="ECO:0000256" key="2">
    <source>
        <dbReference type="ARBA" id="ARBA00022723"/>
    </source>
</evidence>
<dbReference type="Gene3D" id="3.40.720.10">
    <property type="entry name" value="Alkaline Phosphatase, subunit A"/>
    <property type="match status" value="1"/>
</dbReference>
<comment type="similarity">
    <text evidence="1">Belongs to the sulfatase family.</text>
</comment>
<evidence type="ECO:0000256" key="5">
    <source>
        <dbReference type="SAM" id="SignalP"/>
    </source>
</evidence>
<evidence type="ECO:0000256" key="4">
    <source>
        <dbReference type="ARBA" id="ARBA00022837"/>
    </source>
</evidence>
<dbReference type="InterPro" id="IPR017850">
    <property type="entry name" value="Alkaline_phosphatase_core_sf"/>
</dbReference>
<dbReference type="RefSeq" id="WP_076343888.1">
    <property type="nucleotide sequence ID" value="NZ_CP019082.1"/>
</dbReference>
<evidence type="ECO:0000256" key="3">
    <source>
        <dbReference type="ARBA" id="ARBA00022801"/>
    </source>
</evidence>
<protein>
    <submittedName>
        <fullName evidence="7">Arylsulfatase</fullName>
        <ecNumber evidence="7">3.1.6.1</ecNumber>
    </submittedName>
</protein>
<keyword evidence="2" id="KW-0479">Metal-binding</keyword>
<dbReference type="EMBL" id="CP019082">
    <property type="protein sequence ID" value="APW59738.1"/>
    <property type="molecule type" value="Genomic_DNA"/>
</dbReference>
<dbReference type="Pfam" id="PF00884">
    <property type="entry name" value="Sulfatase"/>
    <property type="match status" value="1"/>
</dbReference>
<feature type="signal peptide" evidence="5">
    <location>
        <begin position="1"/>
        <end position="30"/>
    </location>
</feature>
<dbReference type="CDD" id="cd16146">
    <property type="entry name" value="ARS_like"/>
    <property type="match status" value="1"/>
</dbReference>
<reference evidence="8" key="1">
    <citation type="submission" date="2016-12" db="EMBL/GenBank/DDBJ databases">
        <title>Comparative genomics of four Isosphaeraceae planctomycetes: a common pool of plasmids and glycoside hydrolase genes.</title>
        <authorList>
            <person name="Ivanova A."/>
        </authorList>
    </citation>
    <scope>NUCLEOTIDE SEQUENCE [LARGE SCALE GENOMIC DNA]</scope>
    <source>
        <strain evidence="8">PX4</strain>
    </source>
</reference>
<dbReference type="Proteomes" id="UP000186309">
    <property type="component" value="Chromosome"/>
</dbReference>
<gene>
    <name evidence="7" type="primary">atsA_1</name>
    <name evidence="7" type="ORF">BSF38_01169</name>
</gene>
<keyword evidence="4" id="KW-0106">Calcium</keyword>
<dbReference type="OrthoDB" id="9783154at2"/>
<dbReference type="PANTHER" id="PTHR42693">
    <property type="entry name" value="ARYLSULFATASE FAMILY MEMBER"/>
    <property type="match status" value="1"/>
</dbReference>
<organism evidence="7 8">
    <name type="scientific">Paludisphaera borealis</name>
    <dbReference type="NCBI Taxonomy" id="1387353"/>
    <lineage>
        <taxon>Bacteria</taxon>
        <taxon>Pseudomonadati</taxon>
        <taxon>Planctomycetota</taxon>
        <taxon>Planctomycetia</taxon>
        <taxon>Isosphaerales</taxon>
        <taxon>Isosphaeraceae</taxon>
        <taxon>Paludisphaera</taxon>
    </lineage>
</organism>
<dbReference type="GO" id="GO:0046872">
    <property type="term" value="F:metal ion binding"/>
    <property type="evidence" value="ECO:0007669"/>
    <property type="project" value="UniProtKB-KW"/>
</dbReference>